<gene>
    <name evidence="1" type="ordered locus">Rxyl_1925</name>
</gene>
<organism evidence="1 2">
    <name type="scientific">Rubrobacter xylanophilus (strain DSM 9941 / JCM 11954 / NBRC 16129 / PRD-1)</name>
    <dbReference type="NCBI Taxonomy" id="266117"/>
    <lineage>
        <taxon>Bacteria</taxon>
        <taxon>Bacillati</taxon>
        <taxon>Actinomycetota</taxon>
        <taxon>Rubrobacteria</taxon>
        <taxon>Rubrobacterales</taxon>
        <taxon>Rubrobacteraceae</taxon>
        <taxon>Rubrobacter</taxon>
    </lineage>
</organism>
<dbReference type="OrthoDB" id="513778at2"/>
<accession>Q1AUQ6</accession>
<reference evidence="1 2" key="1">
    <citation type="submission" date="2006-06" db="EMBL/GenBank/DDBJ databases">
        <title>Complete sequence of Rubrobacter xylanophilus DSM 9941.</title>
        <authorList>
            <consortium name="US DOE Joint Genome Institute"/>
            <person name="Copeland A."/>
            <person name="Lucas S."/>
            <person name="Lapidus A."/>
            <person name="Barry K."/>
            <person name="Detter J.C."/>
            <person name="Glavina del Rio T."/>
            <person name="Hammon N."/>
            <person name="Israni S."/>
            <person name="Dalin E."/>
            <person name="Tice H."/>
            <person name="Pitluck S."/>
            <person name="Munk A.C."/>
            <person name="Brettin T."/>
            <person name="Bruce D."/>
            <person name="Han C."/>
            <person name="Tapia R."/>
            <person name="Gilna P."/>
            <person name="Schmutz J."/>
            <person name="Larimer F."/>
            <person name="Land M."/>
            <person name="Hauser L."/>
            <person name="Kyrpides N."/>
            <person name="Lykidis A."/>
            <person name="da Costa M.S."/>
            <person name="Rainey F.A."/>
            <person name="Empadinhas N."/>
            <person name="Jolivet E."/>
            <person name="Battista J.R."/>
            <person name="Richardson P."/>
        </authorList>
    </citation>
    <scope>NUCLEOTIDE SEQUENCE [LARGE SCALE GENOMIC DNA]</scope>
    <source>
        <strain evidence="2">DSM 9941 / NBRC 16129 / PRD-1</strain>
    </source>
</reference>
<dbReference type="EMBL" id="CP000386">
    <property type="protein sequence ID" value="ABG04872.1"/>
    <property type="molecule type" value="Genomic_DNA"/>
</dbReference>
<dbReference type="KEGG" id="rxy:Rxyl_1925"/>
<dbReference type="STRING" id="266117.Rxyl_1925"/>
<evidence type="ECO:0000313" key="1">
    <source>
        <dbReference type="EMBL" id="ABG04872.1"/>
    </source>
</evidence>
<keyword evidence="2" id="KW-1185">Reference proteome</keyword>
<protein>
    <submittedName>
        <fullName evidence="1">Uncharacterized protein</fullName>
    </submittedName>
</protein>
<evidence type="ECO:0000313" key="2">
    <source>
        <dbReference type="Proteomes" id="UP000006637"/>
    </source>
</evidence>
<proteinExistence type="predicted"/>
<dbReference type="Proteomes" id="UP000006637">
    <property type="component" value="Chromosome"/>
</dbReference>
<name>Q1AUQ6_RUBXD</name>
<dbReference type="AlphaFoldDB" id="Q1AUQ6"/>
<dbReference type="HOGENOM" id="CLU_2411373_0_0_11"/>
<dbReference type="RefSeq" id="WP_011564887.1">
    <property type="nucleotide sequence ID" value="NC_008148.1"/>
</dbReference>
<sequence>MSEAVDREPGRPGDEDIERAVVESLKVLDRDGRLAVLEFSRSLERKEGRPKPGAISLLEEWMADESGYAEETLPELEKAIDRDRLGYRKLFE</sequence>